<dbReference type="GO" id="GO:0016605">
    <property type="term" value="C:PML body"/>
    <property type="evidence" value="ECO:0007669"/>
    <property type="project" value="TreeGrafter"/>
</dbReference>
<keyword evidence="4" id="KW-0540">Nuclease</keyword>
<dbReference type="PANTHER" id="PTHR15822">
    <property type="entry name" value="TRAF AND TNF RECEPTOR-ASSOCIATED PROTEIN"/>
    <property type="match status" value="1"/>
</dbReference>
<reference evidence="12" key="1">
    <citation type="submission" date="2021-02" db="EMBL/GenBank/DDBJ databases">
        <authorList>
            <person name="Nowell W R."/>
        </authorList>
    </citation>
    <scope>NUCLEOTIDE SEQUENCE</scope>
</reference>
<evidence type="ECO:0000256" key="5">
    <source>
        <dbReference type="ARBA" id="ARBA00022723"/>
    </source>
</evidence>
<comment type="cofactor">
    <cofactor evidence="1">
        <name>Mn(2+)</name>
        <dbReference type="ChEBI" id="CHEBI:29035"/>
    </cofactor>
</comment>
<keyword evidence="8" id="KW-0460">Magnesium</keyword>
<evidence type="ECO:0000256" key="10">
    <source>
        <dbReference type="ARBA" id="ARBA00023242"/>
    </source>
</evidence>
<accession>A0A816DFF6</accession>
<evidence type="ECO:0000256" key="1">
    <source>
        <dbReference type="ARBA" id="ARBA00001936"/>
    </source>
</evidence>
<evidence type="ECO:0000256" key="8">
    <source>
        <dbReference type="ARBA" id="ARBA00022842"/>
    </source>
</evidence>
<evidence type="ECO:0000256" key="9">
    <source>
        <dbReference type="ARBA" id="ARBA00023204"/>
    </source>
</evidence>
<evidence type="ECO:0000256" key="6">
    <source>
        <dbReference type="ARBA" id="ARBA00022763"/>
    </source>
</evidence>
<dbReference type="PANTHER" id="PTHR15822:SF4">
    <property type="entry name" value="TYROSYL-DNA PHOSPHODIESTERASE 2"/>
    <property type="match status" value="1"/>
</dbReference>
<organism evidence="12 13">
    <name type="scientific">Adineta ricciae</name>
    <name type="common">Rotifer</name>
    <dbReference type="NCBI Taxonomy" id="249248"/>
    <lineage>
        <taxon>Eukaryota</taxon>
        <taxon>Metazoa</taxon>
        <taxon>Spiralia</taxon>
        <taxon>Gnathifera</taxon>
        <taxon>Rotifera</taxon>
        <taxon>Eurotatoria</taxon>
        <taxon>Bdelloidea</taxon>
        <taxon>Adinetida</taxon>
        <taxon>Adinetidae</taxon>
        <taxon>Adineta</taxon>
    </lineage>
</organism>
<dbReference type="GO" id="GO:0004518">
    <property type="term" value="F:nuclease activity"/>
    <property type="evidence" value="ECO:0007669"/>
    <property type="project" value="UniProtKB-KW"/>
</dbReference>
<comment type="caution">
    <text evidence="12">The sequence shown here is derived from an EMBL/GenBank/DDBJ whole genome shotgun (WGS) entry which is preliminary data.</text>
</comment>
<comment type="subcellular location">
    <subcellularLocation>
        <location evidence="3">Nucleus</location>
    </subcellularLocation>
</comment>
<protein>
    <submittedName>
        <fullName evidence="12">Uncharacterized protein</fullName>
    </submittedName>
</protein>
<keyword evidence="10" id="KW-0539">Nucleus</keyword>
<feature type="region of interest" description="Disordered" evidence="11">
    <location>
        <begin position="1"/>
        <end position="34"/>
    </location>
</feature>
<dbReference type="SUPFAM" id="SSF56219">
    <property type="entry name" value="DNase I-like"/>
    <property type="match status" value="1"/>
</dbReference>
<dbReference type="GO" id="GO:0005737">
    <property type="term" value="C:cytoplasm"/>
    <property type="evidence" value="ECO:0007669"/>
    <property type="project" value="TreeGrafter"/>
</dbReference>
<dbReference type="Gene3D" id="3.60.10.10">
    <property type="entry name" value="Endonuclease/exonuclease/phosphatase"/>
    <property type="match status" value="1"/>
</dbReference>
<comment type="cofactor">
    <cofactor evidence="2">
        <name>Mg(2+)</name>
        <dbReference type="ChEBI" id="CHEBI:18420"/>
    </cofactor>
</comment>
<proteinExistence type="predicted"/>
<gene>
    <name evidence="12" type="ORF">XAT740_LOCUS52743</name>
</gene>
<evidence type="ECO:0000256" key="7">
    <source>
        <dbReference type="ARBA" id="ARBA00022801"/>
    </source>
</evidence>
<keyword evidence="9" id="KW-0234">DNA repair</keyword>
<dbReference type="CDD" id="cd14273">
    <property type="entry name" value="UBA_TAP-C_like"/>
    <property type="match status" value="1"/>
</dbReference>
<feature type="compositionally biased region" description="Low complexity" evidence="11">
    <location>
        <begin position="24"/>
        <end position="34"/>
    </location>
</feature>
<dbReference type="InterPro" id="IPR036691">
    <property type="entry name" value="Endo/exonu/phosph_ase_sf"/>
</dbReference>
<dbReference type="GO" id="GO:0070260">
    <property type="term" value="F:5'-tyrosyl-DNA phosphodiesterase activity"/>
    <property type="evidence" value="ECO:0007669"/>
    <property type="project" value="TreeGrafter"/>
</dbReference>
<dbReference type="GO" id="GO:0006302">
    <property type="term" value="P:double-strand break repair"/>
    <property type="evidence" value="ECO:0007669"/>
    <property type="project" value="TreeGrafter"/>
</dbReference>
<evidence type="ECO:0000313" key="12">
    <source>
        <dbReference type="EMBL" id="CAF1637618.1"/>
    </source>
</evidence>
<dbReference type="AlphaFoldDB" id="A0A816DFF6"/>
<keyword evidence="5" id="KW-0479">Metal-binding</keyword>
<evidence type="ECO:0000313" key="13">
    <source>
        <dbReference type="Proteomes" id="UP000663828"/>
    </source>
</evidence>
<dbReference type="Pfam" id="PF14555">
    <property type="entry name" value="UBA_4"/>
    <property type="match status" value="1"/>
</dbReference>
<dbReference type="Gene3D" id="1.10.8.10">
    <property type="entry name" value="DNA helicase RuvA subunit, C-terminal domain"/>
    <property type="match status" value="1"/>
</dbReference>
<keyword evidence="6" id="KW-0227">DNA damage</keyword>
<evidence type="ECO:0000256" key="11">
    <source>
        <dbReference type="SAM" id="MobiDB-lite"/>
    </source>
</evidence>
<feature type="compositionally biased region" description="Basic and acidic residues" evidence="11">
    <location>
        <begin position="7"/>
        <end position="23"/>
    </location>
</feature>
<evidence type="ECO:0000256" key="3">
    <source>
        <dbReference type="ARBA" id="ARBA00004123"/>
    </source>
</evidence>
<dbReference type="EMBL" id="CAJNOR010008791">
    <property type="protein sequence ID" value="CAF1637618.1"/>
    <property type="molecule type" value="Genomic_DNA"/>
</dbReference>
<dbReference type="Proteomes" id="UP000663828">
    <property type="component" value="Unassembled WGS sequence"/>
</dbReference>
<evidence type="ECO:0000256" key="4">
    <source>
        <dbReference type="ARBA" id="ARBA00022722"/>
    </source>
</evidence>
<sequence>MTSAPLDHLETNDENLSDHDNDKSSLSSASDSSNDCPFSAEICRKLSAAFAKATDIDIDVAVHLLKEYGWNIDQALRATYEAKEHAQSMVNTKQDWKKTGDKYFKILSWNADASDTDEEDLNDLIQHRMETMAEILLREKPDVILLQEIGTFALTLIITCLSALYDDESIQTDSLNYVSIFTRKSTMKKAKVLVINNQNNWNMLKVETEYKNSIKLDVFNAIIDENTSSFCFEQINQNNTNHPVLCGITSKNANATDNLESGSLVDIWEVTDQQPETNYTYDPAMNSSISSREKPRRCDRLFFRSTASTAEKFKPVHMELEGIEHIKTSDIIFPSTHWALQSYFDVDI</sequence>
<keyword evidence="7" id="KW-0378">Hydrolase</keyword>
<dbReference type="GO" id="GO:0046872">
    <property type="term" value="F:metal ion binding"/>
    <property type="evidence" value="ECO:0007669"/>
    <property type="project" value="UniProtKB-KW"/>
</dbReference>
<keyword evidence="13" id="KW-1185">Reference proteome</keyword>
<dbReference type="GO" id="GO:0003697">
    <property type="term" value="F:single-stranded DNA binding"/>
    <property type="evidence" value="ECO:0007669"/>
    <property type="project" value="TreeGrafter"/>
</dbReference>
<dbReference type="InterPro" id="IPR051547">
    <property type="entry name" value="TDP2-like"/>
</dbReference>
<evidence type="ECO:0000256" key="2">
    <source>
        <dbReference type="ARBA" id="ARBA00001946"/>
    </source>
</evidence>
<name>A0A816DFF6_ADIRI</name>